<proteinExistence type="predicted"/>
<organism evidence="1 2">
    <name type="scientific">Paucidesulfovibrio gracilis DSM 16080</name>
    <dbReference type="NCBI Taxonomy" id="1121449"/>
    <lineage>
        <taxon>Bacteria</taxon>
        <taxon>Pseudomonadati</taxon>
        <taxon>Thermodesulfobacteriota</taxon>
        <taxon>Desulfovibrionia</taxon>
        <taxon>Desulfovibrionales</taxon>
        <taxon>Desulfovibrionaceae</taxon>
        <taxon>Paucidesulfovibrio</taxon>
    </lineage>
</organism>
<protein>
    <submittedName>
        <fullName evidence="1">Uncharacterized protein</fullName>
    </submittedName>
</protein>
<evidence type="ECO:0000313" key="1">
    <source>
        <dbReference type="EMBL" id="SKA90501.1"/>
    </source>
</evidence>
<reference evidence="1 2" key="1">
    <citation type="submission" date="2017-02" db="EMBL/GenBank/DDBJ databases">
        <authorList>
            <person name="Peterson S.W."/>
        </authorList>
    </citation>
    <scope>NUCLEOTIDE SEQUENCE [LARGE SCALE GENOMIC DNA]</scope>
    <source>
        <strain evidence="1 2">DSM 16080</strain>
    </source>
</reference>
<dbReference type="EMBL" id="FUYC01000012">
    <property type="protein sequence ID" value="SKA90501.1"/>
    <property type="molecule type" value="Genomic_DNA"/>
</dbReference>
<gene>
    <name evidence="1" type="ORF">SAMN02745704_02230</name>
</gene>
<keyword evidence="2" id="KW-1185">Reference proteome</keyword>
<name>A0A1T4XN09_9BACT</name>
<evidence type="ECO:0000313" key="2">
    <source>
        <dbReference type="Proteomes" id="UP000190027"/>
    </source>
</evidence>
<dbReference type="RefSeq" id="WP_078717776.1">
    <property type="nucleotide sequence ID" value="NZ_FUYC01000012.1"/>
</dbReference>
<accession>A0A1T4XN09</accession>
<dbReference type="OrthoDB" id="9845447at2"/>
<dbReference type="AlphaFoldDB" id="A0A1T4XN09"/>
<dbReference type="Proteomes" id="UP000190027">
    <property type="component" value="Unassembled WGS sequence"/>
</dbReference>
<sequence>MTLKLLDPAKLVNTRSQALAFVDTPNGRVLSSGPVRPVSTPARAGRTEKPVVSFRLAASDAAEYLIRVNGHGPAYRVARTPAPGRLARREINLPADRPVLLLLEEPREFEPQGLHALAELVDGLGRPPILHPGSALAMVDPEPDDSATK</sequence>